<dbReference type="CDD" id="cd01822">
    <property type="entry name" value="Lysophospholipase_L1_like"/>
    <property type="match status" value="1"/>
</dbReference>
<dbReference type="EC" id="3.1.2.-" evidence="2"/>
<gene>
    <name evidence="2" type="ORF">FHS94_002981</name>
</gene>
<evidence type="ECO:0000313" key="3">
    <source>
        <dbReference type="Proteomes" id="UP000546200"/>
    </source>
</evidence>
<dbReference type="InterPro" id="IPR051532">
    <property type="entry name" value="Ester_Hydrolysis_Enzymes"/>
</dbReference>
<dbReference type="InterPro" id="IPR013830">
    <property type="entry name" value="SGNH_hydro"/>
</dbReference>
<dbReference type="AlphaFoldDB" id="A0A7W9EVC6"/>
<dbReference type="Gene3D" id="3.40.50.1110">
    <property type="entry name" value="SGNH hydrolase"/>
    <property type="match status" value="1"/>
</dbReference>
<evidence type="ECO:0000313" key="2">
    <source>
        <dbReference type="EMBL" id="MBB5716121.1"/>
    </source>
</evidence>
<dbReference type="Proteomes" id="UP000546200">
    <property type="component" value="Unassembled WGS sequence"/>
</dbReference>
<organism evidence="2 3">
    <name type="scientific">Sphingomonas aerophila</name>
    <dbReference type="NCBI Taxonomy" id="1344948"/>
    <lineage>
        <taxon>Bacteria</taxon>
        <taxon>Pseudomonadati</taxon>
        <taxon>Pseudomonadota</taxon>
        <taxon>Alphaproteobacteria</taxon>
        <taxon>Sphingomonadales</taxon>
        <taxon>Sphingomonadaceae</taxon>
        <taxon>Sphingomonas</taxon>
    </lineage>
</organism>
<reference evidence="2 3" key="1">
    <citation type="submission" date="2020-08" db="EMBL/GenBank/DDBJ databases">
        <title>Genomic Encyclopedia of Type Strains, Phase IV (KMG-IV): sequencing the most valuable type-strain genomes for metagenomic binning, comparative biology and taxonomic classification.</title>
        <authorList>
            <person name="Goeker M."/>
        </authorList>
    </citation>
    <scope>NUCLEOTIDE SEQUENCE [LARGE SCALE GENOMIC DNA]</scope>
    <source>
        <strain evidence="2 3">DSM 100044</strain>
    </source>
</reference>
<accession>A0A7W9EVC6</accession>
<evidence type="ECO:0000259" key="1">
    <source>
        <dbReference type="Pfam" id="PF13472"/>
    </source>
</evidence>
<dbReference type="Pfam" id="PF13472">
    <property type="entry name" value="Lipase_GDSL_2"/>
    <property type="match status" value="1"/>
</dbReference>
<sequence length="180" mass="18910">MTAGYRLRPEQSFASRLEVRLQERRPGSRVINAGVSGDTSAGGLARLPRLLDRQTRRPDLCLVELGANDAIRAIDPATTQANLEQILAELSRRGVPALLAGVVAPAFLGSYAIRFNAVFADVAARHGVPLYPSFLAGVAGRPGLVQADGLHPNAAAVDLVAASILPHVEAALPPLRDLAA</sequence>
<keyword evidence="3" id="KW-1185">Reference proteome</keyword>
<protein>
    <submittedName>
        <fullName evidence="2">Acyl-CoA thioesterase-1</fullName>
        <ecNumber evidence="2">3.1.1.5</ecNumber>
        <ecNumber evidence="2">3.1.2.-</ecNumber>
    </submittedName>
</protein>
<feature type="domain" description="SGNH hydrolase-type esterase" evidence="1">
    <location>
        <begin position="2"/>
        <end position="156"/>
    </location>
</feature>
<dbReference type="PANTHER" id="PTHR30383:SF24">
    <property type="entry name" value="THIOESTERASE 1_PROTEASE 1_LYSOPHOSPHOLIPASE L1"/>
    <property type="match status" value="1"/>
</dbReference>
<name>A0A7W9EVC6_9SPHN</name>
<proteinExistence type="predicted"/>
<comment type="caution">
    <text evidence="2">The sequence shown here is derived from an EMBL/GenBank/DDBJ whole genome shotgun (WGS) entry which is preliminary data.</text>
</comment>
<dbReference type="EMBL" id="JACIJK010000009">
    <property type="protein sequence ID" value="MBB5716121.1"/>
    <property type="molecule type" value="Genomic_DNA"/>
</dbReference>
<dbReference type="SUPFAM" id="SSF52266">
    <property type="entry name" value="SGNH hydrolase"/>
    <property type="match status" value="1"/>
</dbReference>
<dbReference type="GO" id="GO:0004622">
    <property type="term" value="F:phosphatidylcholine lysophospholipase activity"/>
    <property type="evidence" value="ECO:0007669"/>
    <property type="project" value="UniProtKB-EC"/>
</dbReference>
<dbReference type="InterPro" id="IPR036514">
    <property type="entry name" value="SGNH_hydro_sf"/>
</dbReference>
<dbReference type="EC" id="3.1.1.5" evidence="2"/>
<keyword evidence="2" id="KW-0378">Hydrolase</keyword>
<dbReference type="PANTHER" id="PTHR30383">
    <property type="entry name" value="THIOESTERASE 1/PROTEASE 1/LYSOPHOSPHOLIPASE L1"/>
    <property type="match status" value="1"/>
</dbReference>